<dbReference type="AlphaFoldDB" id="A0A2T6BRG9"/>
<keyword evidence="2" id="KW-1185">Reference proteome</keyword>
<proteinExistence type="predicted"/>
<comment type="caution">
    <text evidence="1">The sequence shown here is derived from an EMBL/GenBank/DDBJ whole genome shotgun (WGS) entry which is preliminary data.</text>
</comment>
<evidence type="ECO:0000313" key="2">
    <source>
        <dbReference type="Proteomes" id="UP000244090"/>
    </source>
</evidence>
<dbReference type="EMBL" id="QBKT01000013">
    <property type="protein sequence ID" value="PTX58577.1"/>
    <property type="molecule type" value="Genomic_DNA"/>
</dbReference>
<name>A0A2T6BRG9_9FLAO</name>
<gene>
    <name evidence="1" type="ORF">C8N46_11368</name>
</gene>
<dbReference type="RefSeq" id="WP_108116762.1">
    <property type="nucleotide sequence ID" value="NZ_QBKT01000013.1"/>
</dbReference>
<accession>A0A2T6BRG9</accession>
<sequence>MSDRINARLPKPLADHVSRMVGQDSIFETPSEYIRSLIRKDMESEFSQVYTAVIDGFTDIKEGRYMESTGDWKKDKELFLKKQSENWQ</sequence>
<protein>
    <submittedName>
        <fullName evidence="1">Antitoxin ParD1/3/4</fullName>
    </submittedName>
</protein>
<dbReference type="OrthoDB" id="515108at2"/>
<reference evidence="1 2" key="1">
    <citation type="submission" date="2018-04" db="EMBL/GenBank/DDBJ databases">
        <title>Genomic Encyclopedia of Archaeal and Bacterial Type Strains, Phase II (KMG-II): from individual species to whole genera.</title>
        <authorList>
            <person name="Goeker M."/>
        </authorList>
    </citation>
    <scope>NUCLEOTIDE SEQUENCE [LARGE SCALE GENOMIC DNA]</scope>
    <source>
        <strain evidence="1 2">DSM 25731</strain>
    </source>
</reference>
<evidence type="ECO:0000313" key="1">
    <source>
        <dbReference type="EMBL" id="PTX58577.1"/>
    </source>
</evidence>
<dbReference type="Proteomes" id="UP000244090">
    <property type="component" value="Unassembled WGS sequence"/>
</dbReference>
<organism evidence="1 2">
    <name type="scientific">Kordia periserrulae</name>
    <dbReference type="NCBI Taxonomy" id="701523"/>
    <lineage>
        <taxon>Bacteria</taxon>
        <taxon>Pseudomonadati</taxon>
        <taxon>Bacteroidota</taxon>
        <taxon>Flavobacteriia</taxon>
        <taxon>Flavobacteriales</taxon>
        <taxon>Flavobacteriaceae</taxon>
        <taxon>Kordia</taxon>
    </lineage>
</organism>